<feature type="domain" description="HEPN AbiJ-N-terminal" evidence="1">
    <location>
        <begin position="5"/>
        <end position="176"/>
    </location>
</feature>
<dbReference type="Pfam" id="PF22809">
    <property type="entry name" value="DUF7014"/>
    <property type="match status" value="1"/>
</dbReference>
<evidence type="ECO:0000313" key="3">
    <source>
        <dbReference type="EMBL" id="GIU46736.1"/>
    </source>
</evidence>
<organism evidence="3 4">
    <name type="scientific">Shewanella colwelliana</name>
    <name type="common">Alteromonas colwelliana</name>
    <dbReference type="NCBI Taxonomy" id="23"/>
    <lineage>
        <taxon>Bacteria</taxon>
        <taxon>Pseudomonadati</taxon>
        <taxon>Pseudomonadota</taxon>
        <taxon>Gammaproteobacteria</taxon>
        <taxon>Alteromonadales</taxon>
        <taxon>Shewanellaceae</taxon>
        <taxon>Shewanella</taxon>
    </lineage>
</organism>
<comment type="caution">
    <text evidence="3">The sequence shown here is derived from an EMBL/GenBank/DDBJ whole genome shotgun (WGS) entry which is preliminary data.</text>
</comment>
<evidence type="ECO:0000259" key="2">
    <source>
        <dbReference type="Pfam" id="PF22809"/>
    </source>
</evidence>
<protein>
    <recommendedName>
        <fullName evidence="5">Abortive infection protein-like C-terminal domain-containing protein</fullName>
    </recommendedName>
</protein>
<evidence type="ECO:0008006" key="5">
    <source>
        <dbReference type="Google" id="ProtNLM"/>
    </source>
</evidence>
<proteinExistence type="predicted"/>
<reference evidence="3 4" key="1">
    <citation type="submission" date="2021-05" db="EMBL/GenBank/DDBJ databases">
        <title>Molecular characterization for Shewanella algae harboring chromosomal blaOXA-55-like strains isolated from clinical and environment sample.</title>
        <authorList>
            <person name="Ohama Y."/>
            <person name="Aoki K."/>
            <person name="Harada S."/>
            <person name="Moriya K."/>
            <person name="Ishii Y."/>
            <person name="Tateda K."/>
        </authorList>
    </citation>
    <scope>NUCLEOTIDE SEQUENCE [LARGE SCALE GENOMIC DNA]</scope>
    <source>
        <strain evidence="3 4">MBTL60-118</strain>
    </source>
</reference>
<accession>A0ABQ4PI11</accession>
<dbReference type="Proteomes" id="UP000773469">
    <property type="component" value="Unassembled WGS sequence"/>
</dbReference>
<gene>
    <name evidence="3" type="ORF">TUM3794_39760</name>
</gene>
<dbReference type="RefSeq" id="WP_220757697.1">
    <property type="nucleotide sequence ID" value="NZ_BPEU01000057.1"/>
</dbReference>
<evidence type="ECO:0000313" key="4">
    <source>
        <dbReference type="Proteomes" id="UP000773469"/>
    </source>
</evidence>
<dbReference type="InterPro" id="IPR054280">
    <property type="entry name" value="DUF7014"/>
</dbReference>
<dbReference type="NCBIfam" id="NF046078">
    <property type="entry name" value="STM4504_CBY0614"/>
    <property type="match status" value="1"/>
</dbReference>
<feature type="domain" description="DUF7014" evidence="2">
    <location>
        <begin position="183"/>
        <end position="313"/>
    </location>
</feature>
<sequence length="316" mass="36246">MAIFDLFSKRQKALRGDVPDVYVYDNLPDALRVQIVHIWTDALGSDENYYDQYGCGSNVQAAYKFIVDTLCREYGMFQLPTAEKHRGRMYLNELANYLLQVDDVEKQLDIVELSFRYIDRVTREYDYLRKHNASESVDSAISELNARFKEHGIGFQFVEGEIVRVDSELLHSKAVKPALRLLNEKNYQGAQQEFLSAYEHYRHGKNKEALNDCLKSFESTMKAICDKRNWSYQPNATSKALIQICFDNDLVPSFWQQQLSSLRSMLESSIPTGRNKLSGHGQGTTPTTVPDYLVAYMLHMTASTLVFLTTAEKNLA</sequence>
<keyword evidence="4" id="KW-1185">Reference proteome</keyword>
<evidence type="ECO:0000259" key="1">
    <source>
        <dbReference type="Pfam" id="PF18863"/>
    </source>
</evidence>
<dbReference type="Pfam" id="PF18863">
    <property type="entry name" value="AbiJ_NTD4"/>
    <property type="match status" value="1"/>
</dbReference>
<dbReference type="InterPro" id="IPR049503">
    <property type="entry name" value="AbiJ_NTD4"/>
</dbReference>
<name>A0ABQ4PI11_SHECO</name>
<dbReference type="EMBL" id="BPEU01000057">
    <property type="protein sequence ID" value="GIU46736.1"/>
    <property type="molecule type" value="Genomic_DNA"/>
</dbReference>